<evidence type="ECO:0008006" key="11">
    <source>
        <dbReference type="Google" id="ProtNLM"/>
    </source>
</evidence>
<dbReference type="InterPro" id="IPR027417">
    <property type="entry name" value="P-loop_NTPase"/>
</dbReference>
<keyword evidence="4" id="KW-0347">Helicase</keyword>
<dbReference type="InterPro" id="IPR041679">
    <property type="entry name" value="DNA2/NAM7-like_C"/>
</dbReference>
<dbReference type="GO" id="GO:0005524">
    <property type="term" value="F:ATP binding"/>
    <property type="evidence" value="ECO:0007669"/>
    <property type="project" value="UniProtKB-KW"/>
</dbReference>
<feature type="coiled-coil region" evidence="6">
    <location>
        <begin position="689"/>
        <end position="756"/>
    </location>
</feature>
<evidence type="ECO:0000256" key="3">
    <source>
        <dbReference type="ARBA" id="ARBA00022801"/>
    </source>
</evidence>
<comment type="caution">
    <text evidence="9">The sequence shown here is derived from an EMBL/GenBank/DDBJ whole genome shotgun (WGS) entry which is preliminary data.</text>
</comment>
<evidence type="ECO:0000313" key="10">
    <source>
        <dbReference type="Proteomes" id="UP000537862"/>
    </source>
</evidence>
<dbReference type="RefSeq" id="WP_171679817.1">
    <property type="nucleotide sequence ID" value="NZ_JABGBN010000001.1"/>
</dbReference>
<protein>
    <recommendedName>
        <fullName evidence="11">DNA2/NAM7 helicase-like C-terminal domain-containing protein</fullName>
    </recommendedName>
</protein>
<comment type="similarity">
    <text evidence="1">Belongs to the DNA2/NAM7 helicase family.</text>
</comment>
<name>A0A849P297_9BURK</name>
<reference evidence="9 10" key="1">
    <citation type="submission" date="2020-05" db="EMBL/GenBank/DDBJ databases">
        <authorList>
            <person name="Niu N."/>
        </authorList>
    </citation>
    <scope>NUCLEOTIDE SEQUENCE [LARGE SCALE GENOMIC DNA]</scope>
    <source>
        <strain evidence="9 10">3340-03</strain>
    </source>
</reference>
<evidence type="ECO:0000256" key="2">
    <source>
        <dbReference type="ARBA" id="ARBA00022741"/>
    </source>
</evidence>
<dbReference type="Pfam" id="PF13087">
    <property type="entry name" value="AAA_12"/>
    <property type="match status" value="1"/>
</dbReference>
<proteinExistence type="inferred from homology"/>
<dbReference type="Pfam" id="PF13086">
    <property type="entry name" value="AAA_11"/>
    <property type="match status" value="1"/>
</dbReference>
<evidence type="ECO:0000313" key="9">
    <source>
        <dbReference type="EMBL" id="NOL51146.1"/>
    </source>
</evidence>
<keyword evidence="6" id="KW-0175">Coiled coil</keyword>
<evidence type="ECO:0000259" key="8">
    <source>
        <dbReference type="Pfam" id="PF13087"/>
    </source>
</evidence>
<gene>
    <name evidence="9" type="ORF">HKX39_03005</name>
</gene>
<dbReference type="EMBL" id="JABGBN010000001">
    <property type="protein sequence ID" value="NOL51146.1"/>
    <property type="molecule type" value="Genomic_DNA"/>
</dbReference>
<dbReference type="Gene3D" id="3.40.50.300">
    <property type="entry name" value="P-loop containing nucleotide triphosphate hydrolases"/>
    <property type="match status" value="3"/>
</dbReference>
<dbReference type="GO" id="GO:0016787">
    <property type="term" value="F:hydrolase activity"/>
    <property type="evidence" value="ECO:0007669"/>
    <property type="project" value="UniProtKB-KW"/>
</dbReference>
<accession>A0A849P297</accession>
<dbReference type="PANTHER" id="PTHR43788:SF8">
    <property type="entry name" value="DNA-BINDING PROTEIN SMUBP-2"/>
    <property type="match status" value="1"/>
</dbReference>
<keyword evidence="2" id="KW-0547">Nucleotide-binding</keyword>
<evidence type="ECO:0000256" key="1">
    <source>
        <dbReference type="ARBA" id="ARBA00007913"/>
    </source>
</evidence>
<keyword evidence="5" id="KW-0067">ATP-binding</keyword>
<dbReference type="AlphaFoldDB" id="A0A849P297"/>
<sequence length="1190" mass="136407">MMNASSNRELSILSFWHTLEFFTPFDVKQKIETAQEEGGYRSFSIDELQELSKEKSIFEHIQGIPSDKEYLGATIYLNLFSNSKISKTIQDILQEELTEEEKYAQEIMDTDDGITCYASLEVDQNNALDIQKIQLSTLPWALGLSSKEGFSALNSERFKQDCQLLKERLSSINQWYRDTSVLEDNESVDENELSPAVLLEIIDSLNQWSYAYNANDFSYPIIGICLRWKKKSAHQEKSKDKNALKAYRKDGGDSQEEDDSILDEIGILNSFYAQDIHRIISKIGQGYANEALSSYLKMKPNKVCKDLYSEQGDELIWQVLRPKYWNRGRWLSEPAHGLSLMQQFAVNVFFKEREQAVFSVNGPPGTGKTTLLRDIFAENIVQRAMKLAELSTPEEALVKNLSNGIYTLKPELTGFEMVVASSNNAAVENISRDLPKQQSLGKMYQEGSYTYLQTVARNLVTQQSQKNIMPSSGEDVWGLFSCALGKKANRNKVVSGLYFRSKNIHKDEESFYDSLRTWRDNYHGVSFIQAKKAFHKQLELVEQRLSLLDDCFDLHERVVLKNNIKQLQQQYDEYKENLQYIEKEIGIAQEQLNQATQIEIATIQIDDRFATTILNAENHIQRYQAFLEDCDVQKKHWEHKIKSEECKKPGFFAKLFRTQDYKAYQQSLGEYHHQLAQLYQKESECKVSLQRYKQELQSAQHGQQQEKERLYKQAVNTAKSYLNAYKQQYSDCEQNLDRVTKDLEQAEEERQEYKSLLSQFPELKLPASYDELRQNDFQISGLWKDERLNHERSSLFGCALQLHEAWLAEVSKKNGKFAGNLAKLSGFLQGSAKLTNEQILSLWQSLFMIVPVVSSTFASFANQFQGLDAGSLGYLFIDEAGQAVPQAAVGAIWRAKRVMVVGDPIQIEPVFTAPIPLVRHLEKIARFTEDVTASPLDVSVQVLADKCNDYGANITQEGEAKWIGSPLRVHRRCLEPMFKIANKIAYEEKMILSETDPSKQWPDKKDDFHLGDSAWVQVEGQTVSRQFVPEQAEVVINMLINIVNVTGKLPELYIITPFKQIKHKLIEQVLASVDLKGVKGLCQWCNTRIGTVHTFQGKEEKMVWFVLGCDKTTEGAAQWAASKPNLLNVALTRAKRYVFLIGDQKIWSNKPYFKDAAKELPQISIDEFLLRLNPLTEKLSEERHLAVRSL</sequence>
<dbReference type="SUPFAM" id="SSF52540">
    <property type="entry name" value="P-loop containing nucleoside triphosphate hydrolases"/>
    <property type="match status" value="1"/>
</dbReference>
<dbReference type="InterPro" id="IPR041677">
    <property type="entry name" value="DNA2/NAM7_AAA_11"/>
</dbReference>
<feature type="domain" description="DNA2/NAM7 helicase-like C-terminal" evidence="8">
    <location>
        <begin position="967"/>
        <end position="1144"/>
    </location>
</feature>
<dbReference type="PANTHER" id="PTHR43788">
    <property type="entry name" value="DNA2/NAM7 HELICASE FAMILY MEMBER"/>
    <property type="match status" value="1"/>
</dbReference>
<feature type="coiled-coil region" evidence="6">
    <location>
        <begin position="557"/>
        <end position="591"/>
    </location>
</feature>
<keyword evidence="3" id="KW-0378">Hydrolase</keyword>
<evidence type="ECO:0000256" key="5">
    <source>
        <dbReference type="ARBA" id="ARBA00022840"/>
    </source>
</evidence>
<evidence type="ECO:0000256" key="4">
    <source>
        <dbReference type="ARBA" id="ARBA00022806"/>
    </source>
</evidence>
<dbReference type="InterPro" id="IPR050534">
    <property type="entry name" value="Coronavir_polyprotein_1ab"/>
</dbReference>
<dbReference type="GO" id="GO:0043139">
    <property type="term" value="F:5'-3' DNA helicase activity"/>
    <property type="evidence" value="ECO:0007669"/>
    <property type="project" value="TreeGrafter"/>
</dbReference>
<organism evidence="9 10">
    <name type="scientific">Pelistega suis</name>
    <dbReference type="NCBI Taxonomy" id="1631957"/>
    <lineage>
        <taxon>Bacteria</taxon>
        <taxon>Pseudomonadati</taxon>
        <taxon>Pseudomonadota</taxon>
        <taxon>Betaproteobacteria</taxon>
        <taxon>Burkholderiales</taxon>
        <taxon>Alcaligenaceae</taxon>
        <taxon>Pelistega</taxon>
    </lineage>
</organism>
<feature type="domain" description="DNA2/NAM7 helicase helicase" evidence="7">
    <location>
        <begin position="345"/>
        <end position="911"/>
    </location>
</feature>
<evidence type="ECO:0000256" key="6">
    <source>
        <dbReference type="SAM" id="Coils"/>
    </source>
</evidence>
<keyword evidence="10" id="KW-1185">Reference proteome</keyword>
<dbReference type="Proteomes" id="UP000537862">
    <property type="component" value="Unassembled WGS sequence"/>
</dbReference>
<evidence type="ECO:0000259" key="7">
    <source>
        <dbReference type="Pfam" id="PF13086"/>
    </source>
</evidence>